<protein>
    <recommendedName>
        <fullName evidence="9">Site-specific integrase</fullName>
    </recommendedName>
</protein>
<dbReference type="InterPro" id="IPR011010">
    <property type="entry name" value="DNA_brk_join_enz"/>
</dbReference>
<comment type="caution">
    <text evidence="7">The sequence shown here is derived from an EMBL/GenBank/DDBJ whole genome shotgun (WGS) entry which is preliminary data.</text>
</comment>
<dbReference type="Proteomes" id="UP000240739">
    <property type="component" value="Unassembled WGS sequence"/>
</dbReference>
<dbReference type="CDD" id="cd01189">
    <property type="entry name" value="INT_ICEBs1_C_like"/>
    <property type="match status" value="1"/>
</dbReference>
<dbReference type="GO" id="GO:0015074">
    <property type="term" value="P:DNA integration"/>
    <property type="evidence" value="ECO:0007669"/>
    <property type="project" value="UniProtKB-KW"/>
</dbReference>
<gene>
    <name evidence="7" type="ORF">C7Y72_12100</name>
</gene>
<dbReference type="SUPFAM" id="SSF56349">
    <property type="entry name" value="DNA breaking-rejoining enzymes"/>
    <property type="match status" value="1"/>
</dbReference>
<dbReference type="InterPro" id="IPR010998">
    <property type="entry name" value="Integrase_recombinase_N"/>
</dbReference>
<dbReference type="PROSITE" id="PS51898">
    <property type="entry name" value="TYR_RECOMBINASE"/>
    <property type="match status" value="1"/>
</dbReference>
<dbReference type="InterPro" id="IPR013762">
    <property type="entry name" value="Integrase-like_cat_sf"/>
</dbReference>
<dbReference type="Pfam" id="PF13102">
    <property type="entry name" value="Phage_int_SAM_5"/>
    <property type="match status" value="1"/>
</dbReference>
<dbReference type="GO" id="GO:0006310">
    <property type="term" value="P:DNA recombination"/>
    <property type="evidence" value="ECO:0007669"/>
    <property type="project" value="UniProtKB-KW"/>
</dbReference>
<keyword evidence="2" id="KW-0233">DNA recombination</keyword>
<evidence type="ECO:0008006" key="9">
    <source>
        <dbReference type="Google" id="ProtNLM"/>
    </source>
</evidence>
<proteinExistence type="predicted"/>
<evidence type="ECO:0000256" key="4">
    <source>
        <dbReference type="SAM" id="MobiDB-lite"/>
    </source>
</evidence>
<feature type="domain" description="Tyr recombinase" evidence="5">
    <location>
        <begin position="199"/>
        <end position="388"/>
    </location>
</feature>
<dbReference type="Pfam" id="PF00589">
    <property type="entry name" value="Phage_integrase"/>
    <property type="match status" value="1"/>
</dbReference>
<evidence type="ECO:0000259" key="5">
    <source>
        <dbReference type="PROSITE" id="PS51898"/>
    </source>
</evidence>
<dbReference type="PANTHER" id="PTHR30349:SF91">
    <property type="entry name" value="INTA PROTEIN"/>
    <property type="match status" value="1"/>
</dbReference>
<dbReference type="InterPro" id="IPR002104">
    <property type="entry name" value="Integrase_catalytic"/>
</dbReference>
<sequence length="407" mass="46245">MDRLPGTGATAMSAKQKPRRAYGVGTLETRVNKHGREVYYGRFRAGGRQIRRKLGLKRRAGESTGMTKAEAERALQKLIEAYARLTPVSERINLQVAGERYLVHLEQVMKRKPTTIQDYEIMLRKHLVPFFKGRSLENVDTQLVADYLVAKQLDGLASKTVGNQLTFLHGVFRHAMKKGWASANPVAAVDRPREDVTDPDIRFLTHEELEALLRAVDDPEFAQVDYPLFLVAATCGLRQGELVALRWRDVDWTAGVIRVRRNYTRGNWGTPKSRRSSRAVPMIDRTEGALDRLHQQSRYREDDDLVFGHPELGSVLDASKLRKRFKKALDDAGVRAIRFHDLRHTFGTQAAAAGVPLRTLQEWMGHRDYKTTLIYADYAPRSQERQMMERAFANPHASGLAVQDARC</sequence>
<evidence type="ECO:0000256" key="2">
    <source>
        <dbReference type="ARBA" id="ARBA00023172"/>
    </source>
</evidence>
<evidence type="ECO:0000256" key="3">
    <source>
        <dbReference type="PROSITE-ProRule" id="PRU01248"/>
    </source>
</evidence>
<dbReference type="InterPro" id="IPR025269">
    <property type="entry name" value="SAM-like_dom"/>
</dbReference>
<evidence type="ECO:0000256" key="1">
    <source>
        <dbReference type="ARBA" id="ARBA00023125"/>
    </source>
</evidence>
<dbReference type="PROSITE" id="PS51900">
    <property type="entry name" value="CB"/>
    <property type="match status" value="1"/>
</dbReference>
<feature type="domain" description="Core-binding (CB)" evidence="6">
    <location>
        <begin position="92"/>
        <end position="176"/>
    </location>
</feature>
<reference evidence="7 8" key="1">
    <citation type="submission" date="2018-03" db="EMBL/GenBank/DDBJ databases">
        <title>Aquarubrobacter algicola gen. nov., sp. nov., a novel actinobacterium isolated from shallow eutrophic lake during the end of cyanobacterial harmful algal blooms.</title>
        <authorList>
            <person name="Chun S.J."/>
        </authorList>
    </citation>
    <scope>NUCLEOTIDE SEQUENCE [LARGE SCALE GENOMIC DNA]</scope>
    <source>
        <strain evidence="7 8">Seoho-28</strain>
    </source>
</reference>
<dbReference type="Gene3D" id="1.10.443.10">
    <property type="entry name" value="Intergrase catalytic core"/>
    <property type="match status" value="1"/>
</dbReference>
<dbReference type="GO" id="GO:0003677">
    <property type="term" value="F:DNA binding"/>
    <property type="evidence" value="ECO:0007669"/>
    <property type="project" value="UniProtKB-UniRule"/>
</dbReference>
<evidence type="ECO:0000313" key="8">
    <source>
        <dbReference type="Proteomes" id="UP000240739"/>
    </source>
</evidence>
<dbReference type="EMBL" id="PYYB01000001">
    <property type="protein sequence ID" value="PTL60327.1"/>
    <property type="molecule type" value="Genomic_DNA"/>
</dbReference>
<evidence type="ECO:0000313" key="7">
    <source>
        <dbReference type="EMBL" id="PTL60327.1"/>
    </source>
</evidence>
<keyword evidence="1 3" id="KW-0238">DNA-binding</keyword>
<dbReference type="AlphaFoldDB" id="A0A2T4UM48"/>
<evidence type="ECO:0000259" key="6">
    <source>
        <dbReference type="PROSITE" id="PS51900"/>
    </source>
</evidence>
<name>A0A2T4UM48_9ACTN</name>
<dbReference type="Gene3D" id="1.10.150.130">
    <property type="match status" value="1"/>
</dbReference>
<organism evidence="7 8">
    <name type="scientific">Paraconexibacter algicola</name>
    <dbReference type="NCBI Taxonomy" id="2133960"/>
    <lineage>
        <taxon>Bacteria</taxon>
        <taxon>Bacillati</taxon>
        <taxon>Actinomycetota</taxon>
        <taxon>Thermoleophilia</taxon>
        <taxon>Solirubrobacterales</taxon>
        <taxon>Paraconexibacteraceae</taxon>
        <taxon>Paraconexibacter</taxon>
    </lineage>
</organism>
<dbReference type="InterPro" id="IPR044068">
    <property type="entry name" value="CB"/>
</dbReference>
<dbReference type="InterPro" id="IPR050090">
    <property type="entry name" value="Tyrosine_recombinase_XerCD"/>
</dbReference>
<keyword evidence="8" id="KW-1185">Reference proteome</keyword>
<dbReference type="PANTHER" id="PTHR30349">
    <property type="entry name" value="PHAGE INTEGRASE-RELATED"/>
    <property type="match status" value="1"/>
</dbReference>
<accession>A0A2T4UM48</accession>
<feature type="region of interest" description="Disordered" evidence="4">
    <location>
        <begin position="1"/>
        <end position="20"/>
    </location>
</feature>